<keyword evidence="2" id="KW-0418">Kinase</keyword>
<evidence type="ECO:0000313" key="2">
    <source>
        <dbReference type="EMBL" id="KGF35806.1"/>
    </source>
</evidence>
<dbReference type="Proteomes" id="UP000029556">
    <property type="component" value="Unassembled WGS sequence"/>
</dbReference>
<keyword evidence="1" id="KW-0732">Signal</keyword>
<dbReference type="AlphaFoldDB" id="A0A095ZN79"/>
<proteinExistence type="predicted"/>
<dbReference type="GO" id="GO:0016301">
    <property type="term" value="F:kinase activity"/>
    <property type="evidence" value="ECO:0007669"/>
    <property type="project" value="UniProtKB-KW"/>
</dbReference>
<dbReference type="RefSeq" id="WP_036872160.1">
    <property type="nucleotide sequence ID" value="NZ_JRNN01000035.1"/>
</dbReference>
<name>A0A095ZN79_9BACT</name>
<feature type="chain" id="PRO_5001923834" evidence="1">
    <location>
        <begin position="20"/>
        <end position="314"/>
    </location>
</feature>
<gene>
    <name evidence="2" type="ORF">HMPREF2137_03705</name>
</gene>
<dbReference type="OrthoDB" id="9809953at2"/>
<evidence type="ECO:0000256" key="1">
    <source>
        <dbReference type="SAM" id="SignalP"/>
    </source>
</evidence>
<dbReference type="NCBIfam" id="NF033709">
    <property type="entry name" value="PorV_fam"/>
    <property type="match status" value="1"/>
</dbReference>
<reference evidence="2 3" key="1">
    <citation type="submission" date="2014-07" db="EMBL/GenBank/DDBJ databases">
        <authorList>
            <person name="McCorrison J."/>
            <person name="Sanka R."/>
            <person name="Torralba M."/>
            <person name="Gillis M."/>
            <person name="Haft D.H."/>
            <person name="Methe B."/>
            <person name="Sutton G."/>
            <person name="Nelson K.E."/>
        </authorList>
    </citation>
    <scope>NUCLEOTIDE SEQUENCE [LARGE SCALE GENOMIC DNA]</scope>
    <source>
        <strain evidence="2 3">DNF00853</strain>
    </source>
</reference>
<keyword evidence="2" id="KW-0808">Transferase</keyword>
<accession>A0A095ZN79</accession>
<dbReference type="EMBL" id="JRNN01000035">
    <property type="protein sequence ID" value="KGF35806.1"/>
    <property type="molecule type" value="Genomic_DNA"/>
</dbReference>
<dbReference type="NCBIfam" id="NF033711">
    <property type="entry name" value="T9SS_PorQ"/>
    <property type="match status" value="1"/>
</dbReference>
<comment type="caution">
    <text evidence="2">The sequence shown here is derived from an EMBL/GenBank/DDBJ whole genome shotgun (WGS) entry which is preliminary data.</text>
</comment>
<feature type="signal peptide" evidence="1">
    <location>
        <begin position="1"/>
        <end position="19"/>
    </location>
</feature>
<sequence length="314" mass="34341">MKKALFVLLLTAVATTTVAQESKNVYNFLRLPASAHASALGGENISLVEDDEALIFHNPALLSTVSDKTINLNYMNYMAGANMLSAAFNKVIKERASAAVSALYIDYGKMKQTTAENQQLGEFSAKDIALSGYFSYLLTDQLAGGITAKFITSYIGGYNSLAMGVDLGLNYYDAERELSLSFVAKNLGGQLKSYDDTYESMPLDVQLGISKRLVHTPLRFHATLVDLTHWNYKFMNHLVGGIDILLSDRIWVGAGYNFRRADEMTIAGTDEESNHGAGFSCGAGINLNRFKVNLAYGKYHVSSQSIVISTAFQL</sequence>
<protein>
    <submittedName>
        <fullName evidence="2">Histidine kinase</fullName>
    </submittedName>
</protein>
<evidence type="ECO:0000313" key="3">
    <source>
        <dbReference type="Proteomes" id="UP000029556"/>
    </source>
</evidence>
<organism evidence="2 3">
    <name type="scientific">Hoylesella buccalis DNF00853</name>
    <dbReference type="NCBI Taxonomy" id="1401074"/>
    <lineage>
        <taxon>Bacteria</taxon>
        <taxon>Pseudomonadati</taxon>
        <taxon>Bacteroidota</taxon>
        <taxon>Bacteroidia</taxon>
        <taxon>Bacteroidales</taxon>
        <taxon>Prevotellaceae</taxon>
        <taxon>Hoylesella</taxon>
    </lineage>
</organism>